<dbReference type="Proteomes" id="UP000759537">
    <property type="component" value="Unassembled WGS sequence"/>
</dbReference>
<dbReference type="EMBL" id="WHVB01000007">
    <property type="protein sequence ID" value="KAF8480824.1"/>
    <property type="molecule type" value="Genomic_DNA"/>
</dbReference>
<evidence type="ECO:0000313" key="9">
    <source>
        <dbReference type="EMBL" id="KAF8480824.1"/>
    </source>
</evidence>
<keyword evidence="10" id="KW-1185">Reference proteome</keyword>
<dbReference type="GO" id="GO:0046103">
    <property type="term" value="P:inosine biosynthetic process"/>
    <property type="evidence" value="ECO:0007669"/>
    <property type="project" value="TreeGrafter"/>
</dbReference>
<dbReference type="GO" id="GO:0009117">
    <property type="term" value="P:nucleotide metabolic process"/>
    <property type="evidence" value="ECO:0007669"/>
    <property type="project" value="UniProtKB-KW"/>
</dbReference>
<evidence type="ECO:0000313" key="10">
    <source>
        <dbReference type="Proteomes" id="UP000759537"/>
    </source>
</evidence>
<dbReference type="GO" id="GO:0004000">
    <property type="term" value="F:adenosine deaminase activity"/>
    <property type="evidence" value="ECO:0007669"/>
    <property type="project" value="TreeGrafter"/>
</dbReference>
<dbReference type="Gene3D" id="3.20.20.140">
    <property type="entry name" value="Metal-dependent hydrolases"/>
    <property type="match status" value="1"/>
</dbReference>
<gene>
    <name evidence="9" type="ORF">DFH94DRAFT_430394</name>
</gene>
<feature type="domain" description="Adenosine deaminase" evidence="8">
    <location>
        <begin position="24"/>
        <end position="350"/>
    </location>
</feature>
<comment type="catalytic activity">
    <reaction evidence="7">
        <text>N(6)-methyl-AMP + H2O + H(+) = IMP + methylamine</text>
        <dbReference type="Rhea" id="RHEA:16001"/>
        <dbReference type="ChEBI" id="CHEBI:15377"/>
        <dbReference type="ChEBI" id="CHEBI:15378"/>
        <dbReference type="ChEBI" id="CHEBI:58053"/>
        <dbReference type="ChEBI" id="CHEBI:59338"/>
        <dbReference type="ChEBI" id="CHEBI:144842"/>
    </reaction>
    <physiologicalReaction direction="left-to-right" evidence="7">
        <dbReference type="Rhea" id="RHEA:16002"/>
    </physiologicalReaction>
</comment>
<keyword evidence="4" id="KW-0378">Hydrolase</keyword>
<evidence type="ECO:0000256" key="4">
    <source>
        <dbReference type="ARBA" id="ARBA00022801"/>
    </source>
</evidence>
<dbReference type="InterPro" id="IPR032466">
    <property type="entry name" value="Metal_Hydrolase"/>
</dbReference>
<dbReference type="SUPFAM" id="SSF51556">
    <property type="entry name" value="Metallo-dependent hydrolases"/>
    <property type="match status" value="1"/>
</dbReference>
<dbReference type="InterPro" id="IPR006330">
    <property type="entry name" value="Ado/ade_deaminase"/>
</dbReference>
<reference evidence="9" key="1">
    <citation type="submission" date="2019-10" db="EMBL/GenBank/DDBJ databases">
        <authorList>
            <consortium name="DOE Joint Genome Institute"/>
            <person name="Kuo A."/>
            <person name="Miyauchi S."/>
            <person name="Kiss E."/>
            <person name="Drula E."/>
            <person name="Kohler A."/>
            <person name="Sanchez-Garcia M."/>
            <person name="Andreopoulos B."/>
            <person name="Barry K.W."/>
            <person name="Bonito G."/>
            <person name="Buee M."/>
            <person name="Carver A."/>
            <person name="Chen C."/>
            <person name="Cichocki N."/>
            <person name="Clum A."/>
            <person name="Culley D."/>
            <person name="Crous P.W."/>
            <person name="Fauchery L."/>
            <person name="Girlanda M."/>
            <person name="Hayes R."/>
            <person name="Keri Z."/>
            <person name="LaButti K."/>
            <person name="Lipzen A."/>
            <person name="Lombard V."/>
            <person name="Magnuson J."/>
            <person name="Maillard F."/>
            <person name="Morin E."/>
            <person name="Murat C."/>
            <person name="Nolan M."/>
            <person name="Ohm R."/>
            <person name="Pangilinan J."/>
            <person name="Pereira M."/>
            <person name="Perotto S."/>
            <person name="Peter M."/>
            <person name="Riley R."/>
            <person name="Sitrit Y."/>
            <person name="Stielow B."/>
            <person name="Szollosi G."/>
            <person name="Zifcakova L."/>
            <person name="Stursova M."/>
            <person name="Spatafora J.W."/>
            <person name="Tedersoo L."/>
            <person name="Vaario L.-M."/>
            <person name="Yamada A."/>
            <person name="Yan M."/>
            <person name="Wang P."/>
            <person name="Xu J."/>
            <person name="Bruns T."/>
            <person name="Baldrian P."/>
            <person name="Vilgalys R."/>
            <person name="Henrissat B."/>
            <person name="Grigoriev I.V."/>
            <person name="Hibbett D."/>
            <person name="Nagy L.G."/>
            <person name="Martin F.M."/>
        </authorList>
    </citation>
    <scope>NUCLEOTIDE SEQUENCE</scope>
    <source>
        <strain evidence="9">Prilba</strain>
    </source>
</reference>
<evidence type="ECO:0000256" key="6">
    <source>
        <dbReference type="ARBA" id="ARBA00023080"/>
    </source>
</evidence>
<evidence type="ECO:0000256" key="7">
    <source>
        <dbReference type="ARBA" id="ARBA00048787"/>
    </source>
</evidence>
<dbReference type="InterPro" id="IPR001365">
    <property type="entry name" value="A_deaminase_dom"/>
</dbReference>
<name>A0A9P5MWU8_9AGAM</name>
<dbReference type="PANTHER" id="PTHR11409">
    <property type="entry name" value="ADENOSINE DEAMINASE"/>
    <property type="match status" value="1"/>
</dbReference>
<dbReference type="Pfam" id="PF00962">
    <property type="entry name" value="A_deaminase"/>
    <property type="match status" value="1"/>
</dbReference>
<dbReference type="OrthoDB" id="272271at2759"/>
<comment type="caution">
    <text evidence="9">The sequence shown here is derived from an EMBL/GenBank/DDBJ whole genome shotgun (WGS) entry which is preliminary data.</text>
</comment>
<keyword evidence="3" id="KW-0479">Metal-binding</keyword>
<keyword evidence="6" id="KW-0546">Nucleotide metabolism</keyword>
<reference evidence="9" key="2">
    <citation type="journal article" date="2020" name="Nat. Commun.">
        <title>Large-scale genome sequencing of mycorrhizal fungi provides insights into the early evolution of symbiotic traits.</title>
        <authorList>
            <person name="Miyauchi S."/>
            <person name="Kiss E."/>
            <person name="Kuo A."/>
            <person name="Drula E."/>
            <person name="Kohler A."/>
            <person name="Sanchez-Garcia M."/>
            <person name="Morin E."/>
            <person name="Andreopoulos B."/>
            <person name="Barry K.W."/>
            <person name="Bonito G."/>
            <person name="Buee M."/>
            <person name="Carver A."/>
            <person name="Chen C."/>
            <person name="Cichocki N."/>
            <person name="Clum A."/>
            <person name="Culley D."/>
            <person name="Crous P.W."/>
            <person name="Fauchery L."/>
            <person name="Girlanda M."/>
            <person name="Hayes R.D."/>
            <person name="Keri Z."/>
            <person name="LaButti K."/>
            <person name="Lipzen A."/>
            <person name="Lombard V."/>
            <person name="Magnuson J."/>
            <person name="Maillard F."/>
            <person name="Murat C."/>
            <person name="Nolan M."/>
            <person name="Ohm R.A."/>
            <person name="Pangilinan J."/>
            <person name="Pereira M.F."/>
            <person name="Perotto S."/>
            <person name="Peter M."/>
            <person name="Pfister S."/>
            <person name="Riley R."/>
            <person name="Sitrit Y."/>
            <person name="Stielow J.B."/>
            <person name="Szollosi G."/>
            <person name="Zifcakova L."/>
            <person name="Stursova M."/>
            <person name="Spatafora J.W."/>
            <person name="Tedersoo L."/>
            <person name="Vaario L.M."/>
            <person name="Yamada A."/>
            <person name="Yan M."/>
            <person name="Wang P."/>
            <person name="Xu J."/>
            <person name="Bruns T."/>
            <person name="Baldrian P."/>
            <person name="Vilgalys R."/>
            <person name="Dunand C."/>
            <person name="Henrissat B."/>
            <person name="Grigoriev I.V."/>
            <person name="Hibbett D."/>
            <person name="Nagy L.G."/>
            <person name="Martin F.M."/>
        </authorList>
    </citation>
    <scope>NUCLEOTIDE SEQUENCE</scope>
    <source>
        <strain evidence="9">Prilba</strain>
    </source>
</reference>
<dbReference type="PANTHER" id="PTHR11409:SF42">
    <property type="entry name" value="ADENOSINE DEAMINASE-LIKE PROTEIN"/>
    <property type="match status" value="1"/>
</dbReference>
<organism evidence="9 10">
    <name type="scientific">Russula ochroleuca</name>
    <dbReference type="NCBI Taxonomy" id="152965"/>
    <lineage>
        <taxon>Eukaryota</taxon>
        <taxon>Fungi</taxon>
        <taxon>Dikarya</taxon>
        <taxon>Basidiomycota</taxon>
        <taxon>Agaricomycotina</taxon>
        <taxon>Agaricomycetes</taxon>
        <taxon>Russulales</taxon>
        <taxon>Russulaceae</taxon>
        <taxon>Russula</taxon>
    </lineage>
</organism>
<evidence type="ECO:0000256" key="3">
    <source>
        <dbReference type="ARBA" id="ARBA00022723"/>
    </source>
</evidence>
<dbReference type="AlphaFoldDB" id="A0A9P5MWU8"/>
<evidence type="ECO:0000256" key="5">
    <source>
        <dbReference type="ARBA" id="ARBA00022833"/>
    </source>
</evidence>
<accession>A0A9P5MWU8</accession>
<dbReference type="GO" id="GO:0006154">
    <property type="term" value="P:adenosine catabolic process"/>
    <property type="evidence" value="ECO:0007669"/>
    <property type="project" value="TreeGrafter"/>
</dbReference>
<sequence length="355" mass="38546">MDAVPDAAIRALTPSQLAFLEHLPKVELHAHLNGSIPLPLLRDLAREYASSPDAATTTSDDILAGVQRLQAGEAFTDIDDIFSVFPAIHALTSTPASLKRATGAVLSHFLDPPTSDSTYGSVASVAYIELRTTPRATPHMSRRVYLETVLDEIEARAPDAAALIVSLDRRMTPDVAQEVLALAVQLRREGRRVVGVDLCGDPRAGDMTAFVGLFRTARAEGLGVTLHIAETSGNSTAESKELLSCEPERLGHATYLDEEAREVVLARRTCIEICLTSNLSCKTVQQLQDHHIRHYLARNHPIAISTDDILPFRTSILGEYALLLAPKPVGLGLTESEVEAVARMGMESRFRNTLS</sequence>
<keyword evidence="5" id="KW-0862">Zinc</keyword>
<evidence type="ECO:0000256" key="1">
    <source>
        <dbReference type="ARBA" id="ARBA00001947"/>
    </source>
</evidence>
<evidence type="ECO:0000259" key="8">
    <source>
        <dbReference type="Pfam" id="PF00962"/>
    </source>
</evidence>
<comment type="cofactor">
    <cofactor evidence="1">
        <name>Zn(2+)</name>
        <dbReference type="ChEBI" id="CHEBI:29105"/>
    </cofactor>
</comment>
<evidence type="ECO:0000256" key="2">
    <source>
        <dbReference type="ARBA" id="ARBA00006676"/>
    </source>
</evidence>
<comment type="similarity">
    <text evidence="2">Belongs to the metallo-dependent hydrolases superfamily. Adenosine and AMP deaminases family.</text>
</comment>
<dbReference type="GO" id="GO:0046872">
    <property type="term" value="F:metal ion binding"/>
    <property type="evidence" value="ECO:0007669"/>
    <property type="project" value="UniProtKB-KW"/>
</dbReference>
<proteinExistence type="inferred from homology"/>
<protein>
    <submittedName>
        <fullName evidence="9">Adenosine deaminase-like protein</fullName>
    </submittedName>
</protein>